<dbReference type="PANTHER" id="PTHR43630">
    <property type="entry name" value="POLY-BETA-1,6-N-ACETYL-D-GLUCOSAMINE SYNTHASE"/>
    <property type="match status" value="1"/>
</dbReference>
<evidence type="ECO:0000256" key="2">
    <source>
        <dbReference type="ARBA" id="ARBA00022676"/>
    </source>
</evidence>
<accession>A0A5A7NRW7</accession>
<keyword evidence="4" id="KW-0472">Membrane</keyword>
<feature type="transmembrane region" description="Helical" evidence="4">
    <location>
        <begin position="387"/>
        <end position="410"/>
    </location>
</feature>
<protein>
    <submittedName>
        <fullName evidence="6">Glycosyl transferase family 2</fullName>
    </submittedName>
</protein>
<dbReference type="Gene3D" id="3.90.550.10">
    <property type="entry name" value="Spore Coat Polysaccharide Biosynthesis Protein SpsA, Chain A"/>
    <property type="match status" value="1"/>
</dbReference>
<keyword evidence="4" id="KW-1133">Transmembrane helix</keyword>
<dbReference type="PANTHER" id="PTHR43630:SF1">
    <property type="entry name" value="POLY-BETA-1,6-N-ACETYL-D-GLUCOSAMINE SYNTHASE"/>
    <property type="match status" value="1"/>
</dbReference>
<reference evidence="6 7" key="1">
    <citation type="submission" date="2019-09" db="EMBL/GenBank/DDBJ databases">
        <title>Arthrobacter zafarii sp. nov., a moderately thermotolerant and halotolerant actinobacterium isolated from Cholistan desert soil of Pakistan.</title>
        <authorList>
            <person name="Amin A."/>
            <person name="Ahmed I."/>
            <person name="Khalid N."/>
            <person name="Schumann P."/>
            <person name="Busse H.J."/>
            <person name="Khan I.U."/>
            <person name="Li S."/>
            <person name="Li W.J."/>
        </authorList>
    </citation>
    <scope>NUCLEOTIDE SEQUENCE [LARGE SCALE GENOMIC DNA]</scope>
    <source>
        <strain evidence="6 7">NCCP-1664</strain>
    </source>
</reference>
<dbReference type="AlphaFoldDB" id="A0A5A7NRW7"/>
<feature type="transmembrane region" description="Helical" evidence="4">
    <location>
        <begin position="346"/>
        <end position="367"/>
    </location>
</feature>
<dbReference type="CDD" id="cd06423">
    <property type="entry name" value="CESA_like"/>
    <property type="match status" value="1"/>
</dbReference>
<evidence type="ECO:0000313" key="6">
    <source>
        <dbReference type="EMBL" id="GER23316.1"/>
    </source>
</evidence>
<dbReference type="InterPro" id="IPR001173">
    <property type="entry name" value="Glyco_trans_2-like"/>
</dbReference>
<feature type="domain" description="Glycosyltransferase 2-like" evidence="5">
    <location>
        <begin position="66"/>
        <end position="266"/>
    </location>
</feature>
<keyword evidence="2" id="KW-0328">Glycosyltransferase</keyword>
<dbReference type="Proteomes" id="UP000325307">
    <property type="component" value="Unassembled WGS sequence"/>
</dbReference>
<comment type="caution">
    <text evidence="6">The sequence shown here is derived from an EMBL/GenBank/DDBJ whole genome shotgun (WGS) entry which is preliminary data.</text>
</comment>
<evidence type="ECO:0000313" key="7">
    <source>
        <dbReference type="Proteomes" id="UP000325307"/>
    </source>
</evidence>
<evidence type="ECO:0000256" key="4">
    <source>
        <dbReference type="SAM" id="Phobius"/>
    </source>
</evidence>
<evidence type="ECO:0000256" key="3">
    <source>
        <dbReference type="ARBA" id="ARBA00022679"/>
    </source>
</evidence>
<dbReference type="EMBL" id="BKDJ01000008">
    <property type="protein sequence ID" value="GER23316.1"/>
    <property type="molecule type" value="Genomic_DNA"/>
</dbReference>
<dbReference type="InterPro" id="IPR029044">
    <property type="entry name" value="Nucleotide-diphossugar_trans"/>
</dbReference>
<dbReference type="Pfam" id="PF00535">
    <property type="entry name" value="Glycos_transf_2"/>
    <property type="match status" value="1"/>
</dbReference>
<comment type="similarity">
    <text evidence="1">Belongs to the glycosyltransferase 2 family.</text>
</comment>
<gene>
    <name evidence="6" type="ORF">NCCP1664_18120</name>
</gene>
<organism evidence="6 7">
    <name type="scientific">Zafaria cholistanensis</name>
    <dbReference type="NCBI Taxonomy" id="1682741"/>
    <lineage>
        <taxon>Bacteria</taxon>
        <taxon>Bacillati</taxon>
        <taxon>Actinomycetota</taxon>
        <taxon>Actinomycetes</taxon>
        <taxon>Micrococcales</taxon>
        <taxon>Micrococcaceae</taxon>
        <taxon>Zafaria</taxon>
    </lineage>
</organism>
<name>A0A5A7NRW7_9MICC</name>
<sequence>MMIFEVVPLVLTGFAWAVFAYFIVVNGCQTALLCSATAAMRRHRQRVWEEDRVGLLGSAVTPTISALAPAYNEEANVAESVHALLMLQYPALEVVLINDGSGDSTLDVLIRTFNLYPIHPIFRNQVPSQPIRGLYRSRIHPQLLVVDKENGGKADALNAGLNCATGELVCAIDADTLIEPDALLRIVRPFLTDENVVAAGGTIRVANGSKVAHGRVLDARVSPGLLAGCQTVEYLRSFLFGRLGWNNLGGNLIISGAFGLFRRESVLEVGGYVHDTVGEDMELIADLRRQGQDRGTPSRVDFVPDPVAWTEVPESWRVLGRQRDRWHRGLTDVLCRHRGVLFNPRYRALGLVVYPYYLGVELLGPVVEALGLIAVPLGLMLGAVDVTFGALFLAVAYGWGVLLNVAVIALEELTYRRYQRWPDLLLLLFWSVVEGVGYRQLTVIWRLRGLWRYARGSKDWGVMSRKGLGTPAQV</sequence>
<keyword evidence="3 6" id="KW-0808">Transferase</keyword>
<evidence type="ECO:0000256" key="1">
    <source>
        <dbReference type="ARBA" id="ARBA00006739"/>
    </source>
</evidence>
<feature type="transmembrane region" description="Helical" evidence="4">
    <location>
        <begin position="14"/>
        <end position="36"/>
    </location>
</feature>
<dbReference type="SUPFAM" id="SSF53448">
    <property type="entry name" value="Nucleotide-diphospho-sugar transferases"/>
    <property type="match status" value="1"/>
</dbReference>
<evidence type="ECO:0000259" key="5">
    <source>
        <dbReference type="Pfam" id="PF00535"/>
    </source>
</evidence>
<keyword evidence="7" id="KW-1185">Reference proteome</keyword>
<dbReference type="GO" id="GO:0016757">
    <property type="term" value="F:glycosyltransferase activity"/>
    <property type="evidence" value="ECO:0007669"/>
    <property type="project" value="UniProtKB-KW"/>
</dbReference>
<proteinExistence type="inferred from homology"/>
<dbReference type="RefSeq" id="WP_216364695.1">
    <property type="nucleotide sequence ID" value="NZ_BKDJ01000008.1"/>
</dbReference>
<keyword evidence="4" id="KW-0812">Transmembrane</keyword>